<evidence type="ECO:0000313" key="1">
    <source>
        <dbReference type="EMBL" id="KKL95742.1"/>
    </source>
</evidence>
<name>A0A0F9J9G7_9ZZZZ</name>
<reference evidence="1" key="1">
    <citation type="journal article" date="2015" name="Nature">
        <title>Complex archaea that bridge the gap between prokaryotes and eukaryotes.</title>
        <authorList>
            <person name="Spang A."/>
            <person name="Saw J.H."/>
            <person name="Jorgensen S.L."/>
            <person name="Zaremba-Niedzwiedzka K."/>
            <person name="Martijn J."/>
            <person name="Lind A.E."/>
            <person name="van Eijk R."/>
            <person name="Schleper C."/>
            <person name="Guy L."/>
            <person name="Ettema T.J."/>
        </authorList>
    </citation>
    <scope>NUCLEOTIDE SEQUENCE</scope>
</reference>
<dbReference type="AlphaFoldDB" id="A0A0F9J9G7"/>
<sequence length="76" mass="8634">MTIRRCIVLDWTTDEQIEAIGRLLDKECKKIYPLFSADQDKGFDNPEHVPDKELELLGNGLTNLCCDLGVDGYEMS</sequence>
<organism evidence="1">
    <name type="scientific">marine sediment metagenome</name>
    <dbReference type="NCBI Taxonomy" id="412755"/>
    <lineage>
        <taxon>unclassified sequences</taxon>
        <taxon>metagenomes</taxon>
        <taxon>ecological metagenomes</taxon>
    </lineage>
</organism>
<accession>A0A0F9J9G7</accession>
<protein>
    <submittedName>
        <fullName evidence="1">Uncharacterized protein</fullName>
    </submittedName>
</protein>
<comment type="caution">
    <text evidence="1">The sequence shown here is derived from an EMBL/GenBank/DDBJ whole genome shotgun (WGS) entry which is preliminary data.</text>
</comment>
<dbReference type="EMBL" id="LAZR01018603">
    <property type="protein sequence ID" value="KKL95742.1"/>
    <property type="molecule type" value="Genomic_DNA"/>
</dbReference>
<proteinExistence type="predicted"/>
<gene>
    <name evidence="1" type="ORF">LCGC14_1851480</name>
</gene>